<organism evidence="1 2">
    <name type="scientific">Coemansia helicoidea</name>
    <dbReference type="NCBI Taxonomy" id="1286919"/>
    <lineage>
        <taxon>Eukaryota</taxon>
        <taxon>Fungi</taxon>
        <taxon>Fungi incertae sedis</taxon>
        <taxon>Zoopagomycota</taxon>
        <taxon>Kickxellomycotina</taxon>
        <taxon>Kickxellomycetes</taxon>
        <taxon>Kickxellales</taxon>
        <taxon>Kickxellaceae</taxon>
        <taxon>Coemansia</taxon>
    </lineage>
</organism>
<dbReference type="EMBL" id="JANBUN010001477">
    <property type="protein sequence ID" value="KAJ2797964.1"/>
    <property type="molecule type" value="Genomic_DNA"/>
</dbReference>
<evidence type="ECO:0000313" key="1">
    <source>
        <dbReference type="EMBL" id="KAJ2797964.1"/>
    </source>
</evidence>
<protein>
    <submittedName>
        <fullName evidence="1">Uncharacterized protein</fullName>
    </submittedName>
</protein>
<evidence type="ECO:0000313" key="2">
    <source>
        <dbReference type="Proteomes" id="UP001140087"/>
    </source>
</evidence>
<comment type="caution">
    <text evidence="1">The sequence shown here is derived from an EMBL/GenBank/DDBJ whole genome shotgun (WGS) entry which is preliminary data.</text>
</comment>
<sequence length="181" mass="20045">MADVEAASAPRGRRRRLLSRRELRHQGTRIVRVGSANVLQTNRGQYTFAAQDRTRPSQPSPATPDDPERESIATYSQNGSEGGDVARGRPDSVETDGGEPDAAPRTPPSARRRTLHKLTHMSEKAQRLRVSPRKRCSLTSRLSQRPDTVSPPSSPTALPPPLDLDQNILSFTQHDARLRSR</sequence>
<keyword evidence="2" id="KW-1185">Reference proteome</keyword>
<dbReference type="Proteomes" id="UP001140087">
    <property type="component" value="Unassembled WGS sequence"/>
</dbReference>
<feature type="non-terminal residue" evidence="1">
    <location>
        <position position="181"/>
    </location>
</feature>
<reference evidence="1" key="1">
    <citation type="submission" date="2022-07" db="EMBL/GenBank/DDBJ databases">
        <title>Phylogenomic reconstructions and comparative analyses of Kickxellomycotina fungi.</title>
        <authorList>
            <person name="Reynolds N.K."/>
            <person name="Stajich J.E."/>
            <person name="Barry K."/>
            <person name="Grigoriev I.V."/>
            <person name="Crous P."/>
            <person name="Smith M.E."/>
        </authorList>
    </citation>
    <scope>NUCLEOTIDE SEQUENCE</scope>
    <source>
        <strain evidence="1">BCRC 34780</strain>
    </source>
</reference>
<name>A0ACC1KYX6_9FUNG</name>
<proteinExistence type="predicted"/>
<accession>A0ACC1KYX6</accession>
<gene>
    <name evidence="1" type="ORF">H4R21_004115</name>
</gene>